<reference evidence="2" key="2">
    <citation type="submission" date="2021-05" db="UniProtKB">
        <authorList>
            <consortium name="EnsemblPlants"/>
        </authorList>
    </citation>
    <scope>IDENTIFICATION</scope>
    <source>
        <strain evidence="2">subsp. malaccensis</strain>
    </source>
</reference>
<dbReference type="Proteomes" id="UP000012960">
    <property type="component" value="Unplaced"/>
</dbReference>
<evidence type="ECO:0000313" key="3">
    <source>
        <dbReference type="Proteomes" id="UP000012960"/>
    </source>
</evidence>
<organism evidence="2 3">
    <name type="scientific">Musa acuminata subsp. malaccensis</name>
    <name type="common">Wild banana</name>
    <name type="synonym">Musa malaccensis</name>
    <dbReference type="NCBI Taxonomy" id="214687"/>
    <lineage>
        <taxon>Eukaryota</taxon>
        <taxon>Viridiplantae</taxon>
        <taxon>Streptophyta</taxon>
        <taxon>Embryophyta</taxon>
        <taxon>Tracheophyta</taxon>
        <taxon>Spermatophyta</taxon>
        <taxon>Magnoliopsida</taxon>
        <taxon>Liliopsida</taxon>
        <taxon>Zingiberales</taxon>
        <taxon>Musaceae</taxon>
        <taxon>Musa</taxon>
    </lineage>
</organism>
<evidence type="ECO:0000313" key="1">
    <source>
        <dbReference type="EMBL" id="CAG1846703.1"/>
    </source>
</evidence>
<dbReference type="EnsemblPlants" id="Ma06_t19020.1">
    <property type="protein sequence ID" value="Ma06_p19020.1"/>
    <property type="gene ID" value="Ma06_g19020"/>
</dbReference>
<protein>
    <submittedName>
        <fullName evidence="1">(wild Malaysian banana) hypothetical protein</fullName>
    </submittedName>
</protein>
<keyword evidence="3" id="KW-1185">Reference proteome</keyword>
<dbReference type="AlphaFoldDB" id="A0A804JHV3"/>
<evidence type="ECO:0000313" key="2">
    <source>
        <dbReference type="EnsemblPlants" id="Ma06_p19020.1"/>
    </source>
</evidence>
<name>A0A804JHV3_MUSAM</name>
<proteinExistence type="predicted"/>
<dbReference type="InParanoid" id="A0A804JHV3"/>
<gene>
    <name evidence="1" type="ORF">GSMUA_164980.1</name>
</gene>
<dbReference type="Gramene" id="Ma06_t19020.1">
    <property type="protein sequence ID" value="Ma06_p19020.1"/>
    <property type="gene ID" value="Ma06_g19020"/>
</dbReference>
<dbReference type="EMBL" id="HG996471">
    <property type="protein sequence ID" value="CAG1846703.1"/>
    <property type="molecule type" value="Genomic_DNA"/>
</dbReference>
<accession>A0A804JHV3</accession>
<reference evidence="1" key="1">
    <citation type="submission" date="2021-03" db="EMBL/GenBank/DDBJ databases">
        <authorList>
            <consortium name="Genoscope - CEA"/>
            <person name="William W."/>
        </authorList>
    </citation>
    <scope>NUCLEOTIDE SEQUENCE</scope>
    <source>
        <strain evidence="1">Doubled-haploid Pahang</strain>
    </source>
</reference>
<sequence>MPPDAGGFMWQLECTFLGPVSNQPTSCPQLGELSTKIKKMMMKQKHSARFS</sequence>